<dbReference type="InterPro" id="IPR011049">
    <property type="entry name" value="Serralysin-like_metalloprot_C"/>
</dbReference>
<dbReference type="GO" id="GO:0005509">
    <property type="term" value="F:calcium ion binding"/>
    <property type="evidence" value="ECO:0007669"/>
    <property type="project" value="InterPro"/>
</dbReference>
<organism evidence="9 10">
    <name type="scientific">Neisseria weaveri</name>
    <dbReference type="NCBI Taxonomy" id="28091"/>
    <lineage>
        <taxon>Bacteria</taxon>
        <taxon>Pseudomonadati</taxon>
        <taxon>Pseudomonadota</taxon>
        <taxon>Betaproteobacteria</taxon>
        <taxon>Neisseriales</taxon>
        <taxon>Neisseriaceae</taxon>
        <taxon>Neisseria</taxon>
    </lineage>
</organism>
<evidence type="ECO:0000256" key="3">
    <source>
        <dbReference type="ARBA" id="ARBA00022525"/>
    </source>
</evidence>
<evidence type="ECO:0000313" key="9">
    <source>
        <dbReference type="EMBL" id="VEJ52072.1"/>
    </source>
</evidence>
<keyword evidence="7" id="KW-0472">Membrane</keyword>
<evidence type="ECO:0000256" key="2">
    <source>
        <dbReference type="ARBA" id="ARBA00004613"/>
    </source>
</evidence>
<feature type="region of interest" description="Disordered" evidence="8">
    <location>
        <begin position="1"/>
        <end position="27"/>
    </location>
</feature>
<reference evidence="9 10" key="1">
    <citation type="submission" date="2018-12" db="EMBL/GenBank/DDBJ databases">
        <authorList>
            <consortium name="Pathogen Informatics"/>
        </authorList>
    </citation>
    <scope>NUCLEOTIDE SEQUENCE [LARGE SCALE GENOMIC DNA]</scope>
    <source>
        <strain evidence="9 10">NCTC12742</strain>
    </source>
</reference>
<dbReference type="PRINTS" id="PR01488">
    <property type="entry name" value="RTXTOXINA"/>
</dbReference>
<evidence type="ECO:0000256" key="5">
    <source>
        <dbReference type="ARBA" id="ARBA00022737"/>
    </source>
</evidence>
<feature type="compositionally biased region" description="Basic and acidic residues" evidence="8">
    <location>
        <begin position="1"/>
        <end position="10"/>
    </location>
</feature>
<dbReference type="InterPro" id="IPR024079">
    <property type="entry name" value="MetalloPept_cat_dom_sf"/>
</dbReference>
<evidence type="ECO:0000256" key="7">
    <source>
        <dbReference type="ARBA" id="ARBA00023136"/>
    </source>
</evidence>
<dbReference type="PROSITE" id="PS00330">
    <property type="entry name" value="HEMOLYSIN_CALCIUM"/>
    <property type="match status" value="3"/>
</dbReference>
<dbReference type="SUPFAM" id="SSF55486">
    <property type="entry name" value="Metalloproteases ('zincins'), catalytic domain"/>
    <property type="match status" value="1"/>
</dbReference>
<dbReference type="InterPro" id="IPR049826">
    <property type="entry name" value="Ig-like_ice"/>
</dbReference>
<dbReference type="InterPro" id="IPR001343">
    <property type="entry name" value="Hemolysn_Ca-bd"/>
</dbReference>
<gene>
    <name evidence="9" type="primary">prtC</name>
    <name evidence="9" type="ORF">NCTC12742_01986</name>
</gene>
<dbReference type="GO" id="GO:0008237">
    <property type="term" value="F:metallopeptidase activity"/>
    <property type="evidence" value="ECO:0007669"/>
    <property type="project" value="InterPro"/>
</dbReference>
<dbReference type="Gene3D" id="2.150.10.10">
    <property type="entry name" value="Serralysin-like metalloprotease, C-terminal"/>
    <property type="match status" value="1"/>
</dbReference>
<dbReference type="RefSeq" id="WP_004284897.1">
    <property type="nucleotide sequence ID" value="NZ_CAUJRG010000015.1"/>
</dbReference>
<dbReference type="InterPro" id="IPR018511">
    <property type="entry name" value="Hemolysin-typ_Ca-bd_CS"/>
</dbReference>
<dbReference type="Pfam" id="PF00353">
    <property type="entry name" value="HemolysinCabind"/>
    <property type="match status" value="2"/>
</dbReference>
<protein>
    <submittedName>
        <fullName evidence="9">Iron-regulated protein frpC</fullName>
        <ecNumber evidence="9">3.4.24.40</ecNumber>
    </submittedName>
</protein>
<dbReference type="Proteomes" id="UP000272771">
    <property type="component" value="Chromosome"/>
</dbReference>
<dbReference type="NCBIfam" id="NF033510">
    <property type="entry name" value="Ca_tandemer"/>
    <property type="match status" value="7"/>
</dbReference>
<dbReference type="NCBIfam" id="NF012196">
    <property type="entry name" value="Ig_like_ice"/>
    <property type="match status" value="6"/>
</dbReference>
<dbReference type="GO" id="GO:0005576">
    <property type="term" value="C:extracellular region"/>
    <property type="evidence" value="ECO:0007669"/>
    <property type="project" value="UniProtKB-SubCell"/>
</dbReference>
<dbReference type="EMBL" id="LR134533">
    <property type="protein sequence ID" value="VEJ52072.1"/>
    <property type="molecule type" value="Genomic_DNA"/>
</dbReference>
<keyword evidence="9" id="KW-0378">Hydrolase</keyword>
<evidence type="ECO:0000313" key="10">
    <source>
        <dbReference type="Proteomes" id="UP000272771"/>
    </source>
</evidence>
<evidence type="ECO:0000256" key="6">
    <source>
        <dbReference type="ARBA" id="ARBA00023026"/>
    </source>
</evidence>
<keyword evidence="6" id="KW-0843">Virulence</keyword>
<comment type="subcellular location">
    <subcellularLocation>
        <location evidence="1">Membrane</location>
    </subcellularLocation>
    <subcellularLocation>
        <location evidence="2">Secreted</location>
    </subcellularLocation>
</comment>
<keyword evidence="5" id="KW-0677">Repeat</keyword>
<dbReference type="PRINTS" id="PR00313">
    <property type="entry name" value="CABNDNGRPT"/>
</dbReference>
<keyword evidence="4" id="KW-0800">Toxin</keyword>
<dbReference type="STRING" id="28091.SAMEA3174300_00540"/>
<dbReference type="PANTHER" id="PTHR38340">
    <property type="entry name" value="S-LAYER PROTEIN"/>
    <property type="match status" value="1"/>
</dbReference>
<dbReference type="InterPro" id="IPR050557">
    <property type="entry name" value="RTX_toxin/Mannuronan_C5-epim"/>
</dbReference>
<name>A0A3S4Z5Q1_9NEIS</name>
<dbReference type="InterPro" id="IPR013783">
    <property type="entry name" value="Ig-like_fold"/>
</dbReference>
<dbReference type="SUPFAM" id="SSF51120">
    <property type="entry name" value="beta-Roll"/>
    <property type="match status" value="2"/>
</dbReference>
<dbReference type="GO" id="GO:0016020">
    <property type="term" value="C:membrane"/>
    <property type="evidence" value="ECO:0007669"/>
    <property type="project" value="UniProtKB-SubCell"/>
</dbReference>
<dbReference type="PANTHER" id="PTHR38340:SF1">
    <property type="entry name" value="S-LAYER PROTEIN"/>
    <property type="match status" value="1"/>
</dbReference>
<sequence length="1901" mass="203186">MTHYKSDKTHKNQKNSVNRSADADLLPQEQPELFYQLVGEEGEPIEQPKVKLVEEDMWLELNSNTEGHPEFILQNAKNHYPASYAGYWGKPEQVYEEAVLPVAEEVLINGSLTNFQKGMIGLGVLGAATGISLGSAGGSGSSGDSAEKVAAKAPVITFNPIAEDDIINLLESRQESTVLSGRVEHAKDNDEIVITVGQAVYKGFIADKQFSVSVDTKSLLNHGKVSAAVSTADGESNTLTGHTEHTYSVDTEYAPTISLNKIAGDNVLNIEESNNTVTVTGTVTDVADNEDIVISCGCESCGSVKWIDIVTKVQNGSFTVDFEGAQLSKNGYNLIKAKVTSKDTAGNTAAVETIQEYTKDLEAPRVSVEINTIAGNNILTKAKQAQQEQTVSGTIGGLQEGEKIREVSVSVGGQNYAAQVEGNLYSVNIPSSELAKTDNVNVSVTVTDNAGNSATAENSRSYRVGELEPVITLNAIADDNFINRAEFERGEFILSGKVENVEDGTEIILRSGNKTLTAQVENGEFSVIADDIFLGILPTTENSDGLVTATVKLDADSAAESTYSAQQSYKVDLQNKTALTLHSVTDDNTLNATEMSRSHVTVSGIVTDGAEGGIVTIKIGQATYTAQIQADGSYSVEAEIAKIAPNGNDGKYWVSASVERVDSAGNGDKGTISFARTFSINQSAPNGTVVFDPIADDNVINKTESELQTIRVTGRILGLGEGDDVVSTTVSVGGNEYTANVTGSAFNVEIPVNVLVANSQITGRAELKDAGGQTASAVEGSQNYSQKITEPHVDITINTVNGGKAINIESLHQDIILTGSFELGENVVRGTEEVTIDIGGVSYKAEVSETTWRLSVPAAVLAAHNAKPEITVSISVTDEHGNKASDTVKGQYTVDTVAPVPVIELNPLNQNNVITDGDASNTTTTLTGRVTGDFKPNDKVDITVGNVKKEVLVGADGTFQVALETSQLTASEKPVITAAIATADDAGNSAGAQTSLAYSVNKGNLGIELDVITGDDLINVTEAKQEIAISGKVTGTDAKEGQIVDLLVNGKTIKATVGSGLTFTTKIAASELISDGDYTVQASVSNNGSTAKTARVYKLSSEVAASIDITGIDSDFSIDTAQAFSNTRIGGVIELEGMFAQGLNSGRMRQITVNIDDKTYKAGVKSDRSFFLDIPTKELVKLNGKPISFKVEADPQLFDLTKTGDNTYRVNNLKRFEAVQVKDIKFDSPYIIKDTKTDGYVVSGVKDSAAVIHGKVGGTAKAGDKVVLEIGQKVYQTEVDSTGKAFSVEVSAADLVADKDQTIKAVLKTADLSGRSVTVSDVEKYTVVKQNDGKLVESHSKPAIINSEHISSGYNFPYFIDKIGNTNGRSYNIPFGGDQNGPTVVKYHFMTLDEIGTLSENHNRYVDRISMRSYPSELQDIVRNAYKEISAVTNLQFVEVGTMAEANTNYYMGDLKSGFEGASAIAYNGGLIAWNSRHNYMGWGKDFLHYTVLHEVTHTLGMTHTSHGFKGDYAPEESIEFSNMSYNAYANNGFFIEKGQLRTYDLAYLHYTAGMNKTVRTGNDIYTFKNYNMYSQDSDLYIWDAGGVDTFDASQEKAGVHVNLTPGSWIYVGNELSKTFGVKSAATYDMRSYFNLAHDASITGNARNEKVTLNTYTEGQAFIGYGTQIENLVGSQHNDVLAGNRADNNISGGAGNDIIRGEAGNDYLDGGLGEDTLIGGTGDDSYVIDNERDSIEELENQGTDHVYSTITYTLGNHLENLTLLGSNTINGTGNAAANTLRGNDADNVLNGMDGDDRIIGGGGNDTLTGGNGRDTFVFDQILDGSVSTISDFVYGEDTIELSTAIFGELKNNQSWFNSHISYESSTGRLYYDADGAGKTDKIHFAALKADLTIDETSFNIV</sequence>
<evidence type="ECO:0000256" key="8">
    <source>
        <dbReference type="SAM" id="MobiDB-lite"/>
    </source>
</evidence>
<accession>A0A3S4Z5Q1</accession>
<evidence type="ECO:0000256" key="1">
    <source>
        <dbReference type="ARBA" id="ARBA00004370"/>
    </source>
</evidence>
<dbReference type="GO" id="GO:0090729">
    <property type="term" value="F:toxin activity"/>
    <property type="evidence" value="ECO:0007669"/>
    <property type="project" value="UniProtKB-KW"/>
</dbReference>
<dbReference type="Gene3D" id="3.40.390.10">
    <property type="entry name" value="Collagenase (Catalytic Domain)"/>
    <property type="match status" value="1"/>
</dbReference>
<dbReference type="OrthoDB" id="480426at2"/>
<keyword evidence="3" id="KW-0964">Secreted</keyword>
<evidence type="ECO:0000256" key="4">
    <source>
        <dbReference type="ARBA" id="ARBA00022656"/>
    </source>
</evidence>
<proteinExistence type="predicted"/>
<keyword evidence="10" id="KW-1185">Reference proteome</keyword>
<dbReference type="Gene3D" id="2.60.40.10">
    <property type="entry name" value="Immunoglobulins"/>
    <property type="match status" value="10"/>
</dbReference>
<dbReference type="InterPro" id="IPR003995">
    <property type="entry name" value="RTX_toxin_determinant-A"/>
</dbReference>
<dbReference type="EC" id="3.4.24.40" evidence="9"/>